<evidence type="ECO:0000256" key="1">
    <source>
        <dbReference type="SAM" id="Phobius"/>
    </source>
</evidence>
<dbReference type="Pfam" id="PF13472">
    <property type="entry name" value="Lipase_GDSL_2"/>
    <property type="match status" value="1"/>
</dbReference>
<evidence type="ECO:0000313" key="3">
    <source>
        <dbReference type="EMBL" id="HJA01780.1"/>
    </source>
</evidence>
<dbReference type="Gene3D" id="3.40.50.1110">
    <property type="entry name" value="SGNH hydrolase"/>
    <property type="match status" value="1"/>
</dbReference>
<dbReference type="InterPro" id="IPR013830">
    <property type="entry name" value="SGNH_hydro"/>
</dbReference>
<proteinExistence type="predicted"/>
<comment type="caution">
    <text evidence="3">The sequence shown here is derived from an EMBL/GenBank/DDBJ whole genome shotgun (WGS) entry which is preliminary data.</text>
</comment>
<feature type="transmembrane region" description="Helical" evidence="1">
    <location>
        <begin position="12"/>
        <end position="37"/>
    </location>
</feature>
<reference evidence="3" key="2">
    <citation type="submission" date="2021-04" db="EMBL/GenBank/DDBJ databases">
        <authorList>
            <person name="Gilroy R."/>
        </authorList>
    </citation>
    <scope>NUCLEOTIDE SEQUENCE</scope>
    <source>
        <strain evidence="3">CHK156-179</strain>
    </source>
</reference>
<dbReference type="SUPFAM" id="SSF52266">
    <property type="entry name" value="SGNH hydrolase"/>
    <property type="match status" value="1"/>
</dbReference>
<feature type="domain" description="SGNH hydrolase-type esterase" evidence="2">
    <location>
        <begin position="71"/>
        <end position="227"/>
    </location>
</feature>
<dbReference type="InterPro" id="IPR036514">
    <property type="entry name" value="SGNH_hydro_sf"/>
</dbReference>
<organism evidence="3 4">
    <name type="scientific">Candidatus Gallimonas gallistercoris</name>
    <dbReference type="NCBI Taxonomy" id="2838602"/>
    <lineage>
        <taxon>Bacteria</taxon>
        <taxon>Bacillati</taxon>
        <taxon>Bacillota</taxon>
        <taxon>Clostridia</taxon>
        <taxon>Candidatus Gallimonas</taxon>
    </lineage>
</organism>
<keyword evidence="1" id="KW-0472">Membrane</keyword>
<dbReference type="AlphaFoldDB" id="A0A9D2H1E8"/>
<evidence type="ECO:0000259" key="2">
    <source>
        <dbReference type="Pfam" id="PF13472"/>
    </source>
</evidence>
<reference evidence="3" key="1">
    <citation type="journal article" date="2021" name="PeerJ">
        <title>Extensive microbial diversity within the chicken gut microbiome revealed by metagenomics and culture.</title>
        <authorList>
            <person name="Gilroy R."/>
            <person name="Ravi A."/>
            <person name="Getino M."/>
            <person name="Pursley I."/>
            <person name="Horton D.L."/>
            <person name="Alikhan N.F."/>
            <person name="Baker D."/>
            <person name="Gharbi K."/>
            <person name="Hall N."/>
            <person name="Watson M."/>
            <person name="Adriaenssens E.M."/>
            <person name="Foster-Nyarko E."/>
            <person name="Jarju S."/>
            <person name="Secka A."/>
            <person name="Antonio M."/>
            <person name="Oren A."/>
            <person name="Chaudhuri R.R."/>
            <person name="La Ragione R."/>
            <person name="Hildebrand F."/>
            <person name="Pallen M.J."/>
        </authorList>
    </citation>
    <scope>NUCLEOTIDE SEQUENCE</scope>
    <source>
        <strain evidence="3">CHK156-179</strain>
    </source>
</reference>
<dbReference type="InterPro" id="IPR051532">
    <property type="entry name" value="Ester_Hydrolysis_Enzymes"/>
</dbReference>
<dbReference type="PANTHER" id="PTHR30383">
    <property type="entry name" value="THIOESTERASE 1/PROTEASE 1/LYSOPHOSPHOLIPASE L1"/>
    <property type="match status" value="1"/>
</dbReference>
<accession>A0A9D2H1E8</accession>
<dbReference type="EMBL" id="DXAJ01000002">
    <property type="protein sequence ID" value="HJA01780.1"/>
    <property type="molecule type" value="Genomic_DNA"/>
</dbReference>
<dbReference type="Proteomes" id="UP000824221">
    <property type="component" value="Unassembled WGS sequence"/>
</dbReference>
<gene>
    <name evidence="3" type="ORF">H9797_00160</name>
</gene>
<keyword evidence="1" id="KW-0812">Transmembrane</keyword>
<dbReference type="PANTHER" id="PTHR30383:SF29">
    <property type="entry name" value="SGNH HYDROLASE-TYPE ESTERASE DOMAIN-CONTAINING PROTEIN"/>
    <property type="match status" value="1"/>
</dbReference>
<keyword evidence="1" id="KW-1133">Transmembrane helix</keyword>
<sequence>MEGKNKNKMWIILGSSFAVLMITCLVGLIFTGMYVGWGPFAFMQFDHEEKVILQKYDFETRKGEIVFYGASNFRLWTEMENDLSEYKVQNHGFGGSTDKDLVERADTLLYPYAPAVVFFQTGSNDYVSLDGTDEEKVEVCMEYKRFMFESFHERLPDAKFVVMSGLLLPGRSQYTALTQKINDAIEELCAEYDYMTFVDAEEMTFDGSAYRSELFIKDGIHLNHEGQLIWRDGYIKPAIEALIDEYGLEILRK</sequence>
<evidence type="ECO:0000313" key="4">
    <source>
        <dbReference type="Proteomes" id="UP000824221"/>
    </source>
</evidence>
<protein>
    <recommendedName>
        <fullName evidence="2">SGNH hydrolase-type esterase domain-containing protein</fullName>
    </recommendedName>
</protein>
<name>A0A9D2H1E8_9FIRM</name>